<dbReference type="AlphaFoldDB" id="A0A941CTZ1"/>
<comment type="caution">
    <text evidence="1">The sequence shown here is derived from an EMBL/GenBank/DDBJ whole genome shotgun (WGS) entry which is preliminary data.</text>
</comment>
<dbReference type="EMBL" id="JAGSCS010000023">
    <property type="protein sequence ID" value="MBR0577218.1"/>
    <property type="molecule type" value="Genomic_DNA"/>
</dbReference>
<dbReference type="Pfam" id="PF07374">
    <property type="entry name" value="DUF1492"/>
    <property type="match status" value="1"/>
</dbReference>
<dbReference type="Proteomes" id="UP000675379">
    <property type="component" value="Unassembled WGS sequence"/>
</dbReference>
<reference evidence="1" key="1">
    <citation type="submission" date="2021-04" db="EMBL/GenBank/DDBJ databases">
        <title>Proteiniclasticum sedimins sp. nov., an obligate anaerobic bacterium isolated from anaerobic sludge.</title>
        <authorList>
            <person name="Liu J."/>
        </authorList>
    </citation>
    <scope>NUCLEOTIDE SEQUENCE</scope>
    <source>
        <strain evidence="1">BAD-10</strain>
    </source>
</reference>
<protein>
    <submittedName>
        <fullName evidence="1">DUF1492 domain-containing protein</fullName>
    </submittedName>
</protein>
<proteinExistence type="predicted"/>
<evidence type="ECO:0000313" key="2">
    <source>
        <dbReference type="Proteomes" id="UP000675379"/>
    </source>
</evidence>
<gene>
    <name evidence="1" type="ORF">KCG48_12915</name>
</gene>
<dbReference type="InterPro" id="IPR013324">
    <property type="entry name" value="RNA_pol_sigma_r3/r4-like"/>
</dbReference>
<organism evidence="1 2">
    <name type="scientific">Proteiniclasticum sediminis</name>
    <dbReference type="NCBI Taxonomy" id="2804028"/>
    <lineage>
        <taxon>Bacteria</taxon>
        <taxon>Bacillati</taxon>
        <taxon>Bacillota</taxon>
        <taxon>Clostridia</taxon>
        <taxon>Eubacteriales</taxon>
        <taxon>Clostridiaceae</taxon>
        <taxon>Proteiniclasticum</taxon>
    </lineage>
</organism>
<evidence type="ECO:0000313" key="1">
    <source>
        <dbReference type="EMBL" id="MBR0577218.1"/>
    </source>
</evidence>
<dbReference type="InterPro" id="IPR010861">
    <property type="entry name" value="DUF1492"/>
</dbReference>
<dbReference type="SUPFAM" id="SSF88659">
    <property type="entry name" value="Sigma3 and sigma4 domains of RNA polymerase sigma factors"/>
    <property type="match status" value="1"/>
</dbReference>
<accession>A0A941CTZ1</accession>
<keyword evidence="2" id="KW-1185">Reference proteome</keyword>
<dbReference type="RefSeq" id="WP_211802631.1">
    <property type="nucleotide sequence ID" value="NZ_JAGSCS010000023.1"/>
</dbReference>
<name>A0A941CTZ1_9CLOT</name>
<sequence length="142" mass="16604">MTAKEYLSQAYRLDQRIASKLEMVESLNELAMRCTTTITGMPRNPSKSTSPMADTVLKIIDLQDEINRDLESLVDLKREISLVIREVEYNEYRTILEKRYISNKSWPEIAVELGYNLRHLYRLHDAALNKVRIPEDVTVCHY</sequence>